<dbReference type="AlphaFoldDB" id="A0A1G2HJ87"/>
<comment type="caution">
    <text evidence="3">The sequence shown here is derived from an EMBL/GenBank/DDBJ whole genome shotgun (WGS) entry which is preliminary data.</text>
</comment>
<evidence type="ECO:0000313" key="3">
    <source>
        <dbReference type="EMBL" id="OGZ62544.1"/>
    </source>
</evidence>
<keyword evidence="2" id="KW-1133">Transmembrane helix</keyword>
<proteinExistence type="predicted"/>
<keyword evidence="2" id="KW-0812">Transmembrane</keyword>
<feature type="transmembrane region" description="Helical" evidence="2">
    <location>
        <begin position="105"/>
        <end position="126"/>
    </location>
</feature>
<protein>
    <submittedName>
        <fullName evidence="3">Uncharacterized protein</fullName>
    </submittedName>
</protein>
<organism evidence="3 4">
    <name type="scientific">Candidatus Staskawiczbacteria bacterium RIFCSPHIGHO2_01_FULL_34_27</name>
    <dbReference type="NCBI Taxonomy" id="1802199"/>
    <lineage>
        <taxon>Bacteria</taxon>
        <taxon>Candidatus Staskawicziibacteriota</taxon>
    </lineage>
</organism>
<gene>
    <name evidence="3" type="ORF">A2639_00470</name>
</gene>
<name>A0A1G2HJ87_9BACT</name>
<keyword evidence="2" id="KW-0472">Membrane</keyword>
<accession>A0A1G2HJ87</accession>
<evidence type="ECO:0000256" key="1">
    <source>
        <dbReference type="SAM" id="MobiDB-lite"/>
    </source>
</evidence>
<dbReference type="Proteomes" id="UP000178991">
    <property type="component" value="Unassembled WGS sequence"/>
</dbReference>
<feature type="compositionally biased region" description="Polar residues" evidence="1">
    <location>
        <begin position="69"/>
        <end position="90"/>
    </location>
</feature>
<feature type="region of interest" description="Disordered" evidence="1">
    <location>
        <begin position="42"/>
        <end position="98"/>
    </location>
</feature>
<reference evidence="3 4" key="1">
    <citation type="journal article" date="2016" name="Nat. Commun.">
        <title>Thousands of microbial genomes shed light on interconnected biogeochemical processes in an aquifer system.</title>
        <authorList>
            <person name="Anantharaman K."/>
            <person name="Brown C.T."/>
            <person name="Hug L.A."/>
            <person name="Sharon I."/>
            <person name="Castelle C.J."/>
            <person name="Probst A.J."/>
            <person name="Thomas B.C."/>
            <person name="Singh A."/>
            <person name="Wilkins M.J."/>
            <person name="Karaoz U."/>
            <person name="Brodie E.L."/>
            <person name="Williams K.H."/>
            <person name="Hubbard S.S."/>
            <person name="Banfield J.F."/>
        </authorList>
    </citation>
    <scope>NUCLEOTIDE SEQUENCE [LARGE SCALE GENOMIC DNA]</scope>
</reference>
<evidence type="ECO:0000313" key="4">
    <source>
        <dbReference type="Proteomes" id="UP000178991"/>
    </source>
</evidence>
<sequence length="139" mass="15711">MKKEIVEGLKMALIKGESLQQAMQSFYNAGYSKEEIESAARELQSSGLEMSQKPQDFQQQDKKKPIAFSQKTGAIPSQTPQNNKSMQKVSNYEDEETRKNPRATLIITISILLVLILAALTGIYFFRQEIVNYLNSLFG</sequence>
<evidence type="ECO:0000256" key="2">
    <source>
        <dbReference type="SAM" id="Phobius"/>
    </source>
</evidence>
<dbReference type="EMBL" id="MHOL01000019">
    <property type="protein sequence ID" value="OGZ62544.1"/>
    <property type="molecule type" value="Genomic_DNA"/>
</dbReference>